<dbReference type="InterPro" id="IPR002508">
    <property type="entry name" value="MurNAc-LAA_cat"/>
</dbReference>
<name>A0ABW4R9P8_9RHOB</name>
<dbReference type="Pfam" id="PF11741">
    <property type="entry name" value="AMIN"/>
    <property type="match status" value="1"/>
</dbReference>
<evidence type="ECO:0000313" key="5">
    <source>
        <dbReference type="EMBL" id="MFD1882480.1"/>
    </source>
</evidence>
<dbReference type="Gene3D" id="2.60.40.3500">
    <property type="match status" value="1"/>
</dbReference>
<dbReference type="SUPFAM" id="SSF53187">
    <property type="entry name" value="Zn-dependent exopeptidases"/>
    <property type="match status" value="1"/>
</dbReference>
<dbReference type="InterPro" id="IPR021731">
    <property type="entry name" value="AMIN_dom"/>
</dbReference>
<accession>A0ABW4R9P8</accession>
<protein>
    <recommendedName>
        <fullName evidence="2">N-acetylmuramoyl-L-alanine amidase</fullName>
        <ecNumber evidence="2">3.5.1.28</ecNumber>
    </recommendedName>
</protein>
<evidence type="ECO:0000256" key="1">
    <source>
        <dbReference type="ARBA" id="ARBA00001561"/>
    </source>
</evidence>
<dbReference type="Proteomes" id="UP001597213">
    <property type="component" value="Unassembled WGS sequence"/>
</dbReference>
<proteinExistence type="predicted"/>
<keyword evidence="6" id="KW-1185">Reference proteome</keyword>
<dbReference type="InterPro" id="IPR050695">
    <property type="entry name" value="N-acetylmuramoyl_amidase_3"/>
</dbReference>
<sequence length="420" mass="45208">MRPLALVLLILAVILGVGSAQAKGESGLARLNLDQSRLELQGRDRGRPRPIDLTLSLSQPVPYRVMLIDGPPRLVVDFQEVDFAGTRTTDLPGADAMPGLRWGPFRPGWSRLVLDLGSTYALSTASMDATRAQGGALIRIRLDPVAAKDFRPRSGAAFSALWDLPQPAEVPPIAGRGARGDGARKLTVTLDPGHGGFDPGAQADGATEAVLTLVFARQLAEKLTRAGAEVTLTRRKDSFVPLEQRMTLARTSGADIFISIHADALPEADRLLGARGATIYLWDEKADDRAARELAMRHDRADLLAGIDLRGIDDQVATVMMDMARTDTQPRARKLAEAMAQRMGDNGIGMHKRPVQGAAFSVLKSPDFPSVLLELGFLTDPLDRANLTDPAWRTRAADAAAAAIMKWARDDAAAAALLRR</sequence>
<dbReference type="SMART" id="SM00646">
    <property type="entry name" value="Ami_3"/>
    <property type="match status" value="1"/>
</dbReference>
<dbReference type="Pfam" id="PF01520">
    <property type="entry name" value="Amidase_3"/>
    <property type="match status" value="1"/>
</dbReference>
<dbReference type="EMBL" id="JBHUEN010000034">
    <property type="protein sequence ID" value="MFD1882480.1"/>
    <property type="molecule type" value="Genomic_DNA"/>
</dbReference>
<comment type="caution">
    <text evidence="5">The sequence shown here is derived from an EMBL/GenBank/DDBJ whole genome shotgun (WGS) entry which is preliminary data.</text>
</comment>
<dbReference type="EC" id="3.5.1.28" evidence="2"/>
<dbReference type="RefSeq" id="WP_379143129.1">
    <property type="nucleotide sequence ID" value="NZ_JBHUEN010000034.1"/>
</dbReference>
<evidence type="ECO:0000256" key="3">
    <source>
        <dbReference type="ARBA" id="ARBA00022801"/>
    </source>
</evidence>
<dbReference type="Gene3D" id="3.40.630.40">
    <property type="entry name" value="Zn-dependent exopeptidases"/>
    <property type="match status" value="1"/>
</dbReference>
<evidence type="ECO:0000256" key="2">
    <source>
        <dbReference type="ARBA" id="ARBA00011901"/>
    </source>
</evidence>
<evidence type="ECO:0000313" key="6">
    <source>
        <dbReference type="Proteomes" id="UP001597213"/>
    </source>
</evidence>
<organism evidence="5 6">
    <name type="scientific">Paracoccus pacificus</name>
    <dbReference type="NCBI Taxonomy" id="1463598"/>
    <lineage>
        <taxon>Bacteria</taxon>
        <taxon>Pseudomonadati</taxon>
        <taxon>Pseudomonadota</taxon>
        <taxon>Alphaproteobacteria</taxon>
        <taxon>Rhodobacterales</taxon>
        <taxon>Paracoccaceae</taxon>
        <taxon>Paracoccus</taxon>
    </lineage>
</organism>
<dbReference type="PANTHER" id="PTHR30404">
    <property type="entry name" value="N-ACETYLMURAMOYL-L-ALANINE AMIDASE"/>
    <property type="match status" value="1"/>
</dbReference>
<dbReference type="PANTHER" id="PTHR30404:SF0">
    <property type="entry name" value="N-ACETYLMURAMOYL-L-ALANINE AMIDASE AMIC"/>
    <property type="match status" value="1"/>
</dbReference>
<gene>
    <name evidence="5" type="ORF">ACFSCT_12220</name>
</gene>
<dbReference type="CDD" id="cd02696">
    <property type="entry name" value="MurNAc-LAA"/>
    <property type="match status" value="1"/>
</dbReference>
<reference evidence="6" key="1">
    <citation type="journal article" date="2019" name="Int. J. Syst. Evol. Microbiol.">
        <title>The Global Catalogue of Microorganisms (GCM) 10K type strain sequencing project: providing services to taxonomists for standard genome sequencing and annotation.</title>
        <authorList>
            <consortium name="The Broad Institute Genomics Platform"/>
            <consortium name="The Broad Institute Genome Sequencing Center for Infectious Disease"/>
            <person name="Wu L."/>
            <person name="Ma J."/>
        </authorList>
    </citation>
    <scope>NUCLEOTIDE SEQUENCE [LARGE SCALE GENOMIC DNA]</scope>
    <source>
        <strain evidence="6">CCUG 56029</strain>
    </source>
</reference>
<evidence type="ECO:0000259" key="4">
    <source>
        <dbReference type="SMART" id="SM00646"/>
    </source>
</evidence>
<feature type="domain" description="MurNAc-LAA" evidence="4">
    <location>
        <begin position="246"/>
        <end position="405"/>
    </location>
</feature>
<keyword evidence="3" id="KW-0378">Hydrolase</keyword>
<comment type="catalytic activity">
    <reaction evidence="1">
        <text>Hydrolyzes the link between N-acetylmuramoyl residues and L-amino acid residues in certain cell-wall glycopeptides.</text>
        <dbReference type="EC" id="3.5.1.28"/>
    </reaction>
</comment>